<protein>
    <submittedName>
        <fullName evidence="2">Uncharacterized protein</fullName>
    </submittedName>
</protein>
<dbReference type="AlphaFoldDB" id="A0A9X0A4Y4"/>
<accession>A0A9X0A4Y4</accession>
<proteinExistence type="predicted"/>
<keyword evidence="1" id="KW-0732">Signal</keyword>
<organism evidence="2 3">
    <name type="scientific">Desmophyllum pertusum</name>
    <dbReference type="NCBI Taxonomy" id="174260"/>
    <lineage>
        <taxon>Eukaryota</taxon>
        <taxon>Metazoa</taxon>
        <taxon>Cnidaria</taxon>
        <taxon>Anthozoa</taxon>
        <taxon>Hexacorallia</taxon>
        <taxon>Scleractinia</taxon>
        <taxon>Caryophylliina</taxon>
        <taxon>Caryophylliidae</taxon>
        <taxon>Desmophyllum</taxon>
    </lineage>
</organism>
<feature type="chain" id="PRO_5040929054" evidence="1">
    <location>
        <begin position="24"/>
        <end position="124"/>
    </location>
</feature>
<evidence type="ECO:0000256" key="1">
    <source>
        <dbReference type="SAM" id="SignalP"/>
    </source>
</evidence>
<sequence length="124" mass="14137">MFFSFQSCFFTLLITNYFSILQGSEVKPIKGETCSFSGPSEFDDGEENPCFKDGLFSAFFDIRLSRRDGVAVGHVETIQFEEEGKRSAYNPELKAAHIRNFRFTKRRGVRSCYGAGEQEWFGGK</sequence>
<gene>
    <name evidence="2" type="ORF">OS493_006469</name>
</gene>
<keyword evidence="3" id="KW-1185">Reference proteome</keyword>
<feature type="signal peptide" evidence="1">
    <location>
        <begin position="1"/>
        <end position="23"/>
    </location>
</feature>
<evidence type="ECO:0000313" key="2">
    <source>
        <dbReference type="EMBL" id="KAJ7393487.1"/>
    </source>
</evidence>
<reference evidence="2" key="1">
    <citation type="submission" date="2023-01" db="EMBL/GenBank/DDBJ databases">
        <title>Genome assembly of the deep-sea coral Lophelia pertusa.</title>
        <authorList>
            <person name="Herrera S."/>
            <person name="Cordes E."/>
        </authorList>
    </citation>
    <scope>NUCLEOTIDE SEQUENCE</scope>
    <source>
        <strain evidence="2">USNM1676648</strain>
        <tissue evidence="2">Polyp</tissue>
    </source>
</reference>
<name>A0A9X0A4Y4_9CNID</name>
<dbReference type="EMBL" id="MU825398">
    <property type="protein sequence ID" value="KAJ7393487.1"/>
    <property type="molecule type" value="Genomic_DNA"/>
</dbReference>
<evidence type="ECO:0000313" key="3">
    <source>
        <dbReference type="Proteomes" id="UP001163046"/>
    </source>
</evidence>
<dbReference type="Proteomes" id="UP001163046">
    <property type="component" value="Unassembled WGS sequence"/>
</dbReference>
<comment type="caution">
    <text evidence="2">The sequence shown here is derived from an EMBL/GenBank/DDBJ whole genome shotgun (WGS) entry which is preliminary data.</text>
</comment>